<evidence type="ECO:0000256" key="7">
    <source>
        <dbReference type="PIRSR" id="PIRSR018168-3"/>
    </source>
</evidence>
<dbReference type="OrthoDB" id="9816550at2"/>
<dbReference type="SUPFAM" id="SSF51445">
    <property type="entry name" value="(Trans)glycosidases"/>
    <property type="match status" value="1"/>
</dbReference>
<feature type="binding site" evidence="6">
    <location>
        <position position="191"/>
    </location>
    <ligand>
        <name>substrate</name>
    </ligand>
</feature>
<dbReference type="PROSITE" id="PS51764">
    <property type="entry name" value="GH26"/>
    <property type="match status" value="1"/>
</dbReference>
<comment type="subcellular location">
    <subcellularLocation>
        <location evidence="4">Secreted</location>
    </subcellularLocation>
</comment>
<evidence type="ECO:0000313" key="11">
    <source>
        <dbReference type="Proteomes" id="UP000198384"/>
    </source>
</evidence>
<dbReference type="InterPro" id="IPR017853">
    <property type="entry name" value="GH"/>
</dbReference>
<dbReference type="EMBL" id="FZNT01000004">
    <property type="protein sequence ID" value="SNR51355.1"/>
    <property type="molecule type" value="Genomic_DNA"/>
</dbReference>
<accession>A0A238WXI2</accession>
<organism evidence="10 11">
    <name type="scientific">Lutibacter agarilyticus</name>
    <dbReference type="NCBI Taxonomy" id="1109740"/>
    <lineage>
        <taxon>Bacteria</taxon>
        <taxon>Pseudomonadati</taxon>
        <taxon>Bacteroidota</taxon>
        <taxon>Flavobacteriia</taxon>
        <taxon>Flavobacteriales</taxon>
        <taxon>Flavobacteriaceae</taxon>
        <taxon>Lutibacter</taxon>
    </lineage>
</organism>
<evidence type="ECO:0000256" key="5">
    <source>
        <dbReference type="PIRSR" id="PIRSR018168-1"/>
    </source>
</evidence>
<dbReference type="GO" id="GO:0016985">
    <property type="term" value="F:mannan endo-1,4-beta-mannosidase activity"/>
    <property type="evidence" value="ECO:0007669"/>
    <property type="project" value="UniProtKB-UniRule"/>
</dbReference>
<evidence type="ECO:0000313" key="10">
    <source>
        <dbReference type="EMBL" id="SNR51355.1"/>
    </source>
</evidence>
<dbReference type="PRINTS" id="PR00739">
    <property type="entry name" value="GLHYDRLASE26"/>
</dbReference>
<sequence length="365" mass="42079">MGKLIKIIILSFIVLSCSQPAKKVESRKETPAILLLSKLNKLNDKGVLFGHQDDLAYGIGWRYDGGAYLQSDVKKATGSYPAILGWDIGHIGDSLNIDKVPFDHIKKLIVKGDSIGAINTISWHPSFLNDSINSWFKEIDMVNTLIPGGENHQELIYKLDLFSAFLRGLKRTDGSLVPIIFRPWHEMNGNWFWWGEDFCDNEQYKKLFQFTVNYLRNEKGLNNLLIAYSPDRQFHSEEEYLKWYPGDAYVDIMAMDNYYDFQPGGEGLDAAVNKLEIVANVAEKKSKLAAFTETGFDKLEHQNWYSQELLPILKQKELIKKISYVMVWRNHDTTHFYVPYKGHPSLPDFLKFKNDEQILLLDDIN</sequence>
<feature type="active site" description="Nucleophile" evidence="5 8">
    <location>
        <position position="293"/>
    </location>
</feature>
<keyword evidence="4" id="KW-0964">Secreted</keyword>
<evidence type="ECO:0000256" key="2">
    <source>
        <dbReference type="ARBA" id="ARBA00022801"/>
    </source>
</evidence>
<dbReference type="InterPro" id="IPR022790">
    <property type="entry name" value="GH26_dom"/>
</dbReference>
<feature type="site" description="Plays an important role in maintaining the position of the catalytic nucleophile" evidence="7">
    <location>
        <position position="185"/>
    </location>
</feature>
<reference evidence="10 11" key="1">
    <citation type="submission" date="2017-06" db="EMBL/GenBank/DDBJ databases">
        <authorList>
            <person name="Kim H.J."/>
            <person name="Triplett B.A."/>
        </authorList>
    </citation>
    <scope>NUCLEOTIDE SEQUENCE [LARGE SCALE GENOMIC DNA]</scope>
    <source>
        <strain evidence="10 11">DSM 29150</strain>
    </source>
</reference>
<dbReference type="Gene3D" id="3.20.20.80">
    <property type="entry name" value="Glycosidases"/>
    <property type="match status" value="1"/>
</dbReference>
<evidence type="ECO:0000256" key="8">
    <source>
        <dbReference type="PROSITE-ProRule" id="PRU01100"/>
    </source>
</evidence>
<dbReference type="PIRSF" id="PIRSF018168">
    <property type="entry name" value="Mannan-1_4-beta-mannosidase"/>
    <property type="match status" value="1"/>
</dbReference>
<dbReference type="EC" id="3.2.1.78" evidence="4"/>
<proteinExistence type="inferred from homology"/>
<dbReference type="PANTHER" id="PTHR40079:SF4">
    <property type="entry name" value="GH26 DOMAIN-CONTAINING PROTEIN-RELATED"/>
    <property type="match status" value="1"/>
</dbReference>
<keyword evidence="3 4" id="KW-0326">Glycosidase</keyword>
<dbReference type="Proteomes" id="UP000198384">
    <property type="component" value="Unassembled WGS sequence"/>
</dbReference>
<keyword evidence="4" id="KW-0119">Carbohydrate metabolism</keyword>
<evidence type="ECO:0000256" key="6">
    <source>
        <dbReference type="PIRSR" id="PIRSR018168-2"/>
    </source>
</evidence>
<keyword evidence="2 4" id="KW-0378">Hydrolase</keyword>
<dbReference type="InterPro" id="IPR000805">
    <property type="entry name" value="Glyco_hydro_26"/>
</dbReference>
<dbReference type="GO" id="GO:0006080">
    <property type="term" value="P:substituted mannan metabolic process"/>
    <property type="evidence" value="ECO:0007669"/>
    <property type="project" value="UniProtKB-UniRule"/>
</dbReference>
<dbReference type="Pfam" id="PF02156">
    <property type="entry name" value="Glyco_hydro_26"/>
    <property type="match status" value="1"/>
</dbReference>
<evidence type="ECO:0000256" key="1">
    <source>
        <dbReference type="ARBA" id="ARBA00007754"/>
    </source>
</evidence>
<dbReference type="PANTHER" id="PTHR40079">
    <property type="entry name" value="MANNAN ENDO-1,4-BETA-MANNOSIDASE E-RELATED"/>
    <property type="match status" value="1"/>
</dbReference>
<comment type="catalytic activity">
    <reaction evidence="4">
        <text>Random hydrolysis of (1-&gt;4)-beta-D-mannosidic linkages in mannans, galactomannans and glucomannans.</text>
        <dbReference type="EC" id="3.2.1.78"/>
    </reaction>
</comment>
<keyword evidence="11" id="KW-1185">Reference proteome</keyword>
<feature type="active site" description="Proton donor" evidence="5 8">
    <location>
        <position position="186"/>
    </location>
</feature>
<feature type="domain" description="GH26" evidence="9">
    <location>
        <begin position="30"/>
        <end position="362"/>
    </location>
</feature>
<evidence type="ECO:0000256" key="3">
    <source>
        <dbReference type="ARBA" id="ARBA00023295"/>
    </source>
</evidence>
<dbReference type="InterPro" id="IPR016714">
    <property type="entry name" value="MANB/E"/>
</dbReference>
<dbReference type="RefSeq" id="WP_089381282.1">
    <property type="nucleotide sequence ID" value="NZ_FZNT01000004.1"/>
</dbReference>
<comment type="similarity">
    <text evidence="1 4 8">Belongs to the glycosyl hydrolase 26 family.</text>
</comment>
<dbReference type="AlphaFoldDB" id="A0A238WXI2"/>
<protein>
    <recommendedName>
        <fullName evidence="4">Mannan endo-1,4-beta-mannosidase</fullName>
        <ecNumber evidence="4">3.2.1.78</ecNumber>
    </recommendedName>
</protein>
<gene>
    <name evidence="10" type="ORF">SAMN06265371_104169</name>
</gene>
<evidence type="ECO:0000259" key="9">
    <source>
        <dbReference type="PROSITE" id="PS51764"/>
    </source>
</evidence>
<feature type="binding site" evidence="6">
    <location>
        <position position="124"/>
    </location>
    <ligand>
        <name>substrate</name>
    </ligand>
</feature>
<dbReference type="GO" id="GO:0005576">
    <property type="term" value="C:extracellular region"/>
    <property type="evidence" value="ECO:0007669"/>
    <property type="project" value="UniProtKB-SubCell"/>
</dbReference>
<dbReference type="PROSITE" id="PS51257">
    <property type="entry name" value="PROKAR_LIPOPROTEIN"/>
    <property type="match status" value="1"/>
</dbReference>
<name>A0A238WXI2_9FLAO</name>
<evidence type="ECO:0000256" key="4">
    <source>
        <dbReference type="PIRNR" id="PIRNR018168"/>
    </source>
</evidence>
<feature type="binding site" evidence="6">
    <location>
        <position position="258"/>
    </location>
    <ligand>
        <name>substrate</name>
    </ligand>
</feature>